<reference evidence="2" key="1">
    <citation type="journal article" date="2022" name="bioRxiv">
        <title>Sequencing and chromosome-scale assembly of the giantPleurodeles waltlgenome.</title>
        <authorList>
            <person name="Brown T."/>
            <person name="Elewa A."/>
            <person name="Iarovenko S."/>
            <person name="Subramanian E."/>
            <person name="Araus A.J."/>
            <person name="Petzold A."/>
            <person name="Susuki M."/>
            <person name="Suzuki K.-i.T."/>
            <person name="Hayashi T."/>
            <person name="Toyoda A."/>
            <person name="Oliveira C."/>
            <person name="Osipova E."/>
            <person name="Leigh N.D."/>
            <person name="Simon A."/>
            <person name="Yun M.H."/>
        </authorList>
    </citation>
    <scope>NUCLEOTIDE SEQUENCE</scope>
    <source>
        <strain evidence="2">20211129_DDA</strain>
        <tissue evidence="2">Liver</tissue>
    </source>
</reference>
<proteinExistence type="predicted"/>
<sequence length="135" mass="14510">MQNKRILLAARSDASESRDQEDRGIGPGAVVRPTGGVPYVRVWRCPCIRSRRPRMPASPEDETWGRISGRHCGWACWQKITGRLPACAVASVLAAHAGPGGQFKTPLANIEVRPHADVLCPPAAGGPTLHNRMAA</sequence>
<evidence type="ECO:0000256" key="1">
    <source>
        <dbReference type="SAM" id="MobiDB-lite"/>
    </source>
</evidence>
<name>A0AAV7W9T5_PLEWA</name>
<comment type="caution">
    <text evidence="2">The sequence shown here is derived from an EMBL/GenBank/DDBJ whole genome shotgun (WGS) entry which is preliminary data.</text>
</comment>
<feature type="region of interest" description="Disordered" evidence="1">
    <location>
        <begin position="8"/>
        <end position="30"/>
    </location>
</feature>
<accession>A0AAV7W9T5</accession>
<evidence type="ECO:0000313" key="3">
    <source>
        <dbReference type="Proteomes" id="UP001066276"/>
    </source>
</evidence>
<dbReference type="EMBL" id="JANPWB010000002">
    <property type="protein sequence ID" value="KAJ1209736.1"/>
    <property type="molecule type" value="Genomic_DNA"/>
</dbReference>
<dbReference type="AlphaFoldDB" id="A0AAV7W9T5"/>
<gene>
    <name evidence="2" type="ORF">NDU88_005109</name>
</gene>
<evidence type="ECO:0000313" key="2">
    <source>
        <dbReference type="EMBL" id="KAJ1209736.1"/>
    </source>
</evidence>
<dbReference type="Proteomes" id="UP001066276">
    <property type="component" value="Chromosome 1_2"/>
</dbReference>
<keyword evidence="3" id="KW-1185">Reference proteome</keyword>
<feature type="compositionally biased region" description="Basic and acidic residues" evidence="1">
    <location>
        <begin position="13"/>
        <end position="24"/>
    </location>
</feature>
<organism evidence="2 3">
    <name type="scientific">Pleurodeles waltl</name>
    <name type="common">Iberian ribbed newt</name>
    <dbReference type="NCBI Taxonomy" id="8319"/>
    <lineage>
        <taxon>Eukaryota</taxon>
        <taxon>Metazoa</taxon>
        <taxon>Chordata</taxon>
        <taxon>Craniata</taxon>
        <taxon>Vertebrata</taxon>
        <taxon>Euteleostomi</taxon>
        <taxon>Amphibia</taxon>
        <taxon>Batrachia</taxon>
        <taxon>Caudata</taxon>
        <taxon>Salamandroidea</taxon>
        <taxon>Salamandridae</taxon>
        <taxon>Pleurodelinae</taxon>
        <taxon>Pleurodeles</taxon>
    </lineage>
</organism>
<protein>
    <submittedName>
        <fullName evidence="2">Uncharacterized protein</fullName>
    </submittedName>
</protein>